<feature type="compositionally biased region" description="Polar residues" evidence="7">
    <location>
        <begin position="482"/>
        <end position="516"/>
    </location>
</feature>
<dbReference type="PANTHER" id="PTHR10590">
    <property type="entry name" value="SODIUM/NUCLEOSIDE COTRANSPORTER"/>
    <property type="match status" value="1"/>
</dbReference>
<dbReference type="InterPro" id="IPR008276">
    <property type="entry name" value="C_nuclsd_transpt"/>
</dbReference>
<gene>
    <name evidence="12" type="ORF">H6G03_16175</name>
</gene>
<evidence type="ECO:0000259" key="10">
    <source>
        <dbReference type="Pfam" id="PF07662"/>
    </source>
</evidence>
<keyword evidence="5 8" id="KW-1133">Transmembrane helix</keyword>
<keyword evidence="3" id="KW-1003">Cell membrane</keyword>
<feature type="transmembrane region" description="Helical" evidence="8">
    <location>
        <begin position="212"/>
        <end position="231"/>
    </location>
</feature>
<sequence>MSHPFYLNIISFFGIFGLCAIAWLFSEHRRIIPWRVIISGIALQLLLGAFVFLVPITRDLLQGFSNLLDSVFIAADAGARFVFGANIVPRPDVAPPVNLGYIFAFRALPTVIFFSGLMALLYNIGVIQIITEVFAKIFYATMRLSGAEALSGAANIFVGIEAAIVVKPYLPKMTRSELAAILSCCFGTAASSTLAIYVSFLKPVFPNILGHLVSASIMAIPACFVLSKILVPETEVPLTAGGIPQEEKAAKDSRKFSGTELGNEAMDEALDEDLGNIKQETVGGEPIERVSPLDAAIVGALDGVKMAVAIAAVLILILGFVSLINQFFGFLASLPAPVGSIFKVVTLQNIQGVLFYPVTLLTGVAFDESWTAAVIIGRRLLETAIPPYQSLAEAAATGQVSDRTVLIVSYALSGFAHLASVGIFVGGTIALIPSRRKDISELGWKALFVGTLATIMIACIAGVFDTGNPSILGEKQAPAPTSAPTSIQSPPSKPNSAAPTPSQTAPTVKPATNSAPTPAPQR</sequence>
<comment type="subcellular location">
    <subcellularLocation>
        <location evidence="1">Cell membrane</location>
        <topology evidence="1">Multi-pass membrane protein</topology>
    </subcellularLocation>
</comment>
<feature type="domain" description="Nucleoside transporter/FeoB GTPase Gate" evidence="11">
    <location>
        <begin position="104"/>
        <end position="202"/>
    </location>
</feature>
<feature type="transmembrane region" description="Helical" evidence="8">
    <location>
        <begin position="407"/>
        <end position="432"/>
    </location>
</feature>
<keyword evidence="13" id="KW-1185">Reference proteome</keyword>
<protein>
    <submittedName>
        <fullName evidence="12">Nucleoside:proton symporter</fullName>
    </submittedName>
</protein>
<keyword evidence="6 8" id="KW-0472">Membrane</keyword>
<proteinExistence type="inferred from homology"/>
<accession>A0A926ZJ78</accession>
<feature type="region of interest" description="Disordered" evidence="7">
    <location>
        <begin position="474"/>
        <end position="522"/>
    </location>
</feature>
<comment type="caution">
    <text evidence="12">The sequence shown here is derived from an EMBL/GenBank/DDBJ whole genome shotgun (WGS) entry which is preliminary data.</text>
</comment>
<keyword evidence="4 8" id="KW-0812">Transmembrane</keyword>
<comment type="similarity">
    <text evidence="2">Belongs to the concentrative nucleoside transporter (CNT) (TC 2.A.41) family.</text>
</comment>
<feature type="transmembrane region" description="Helical" evidence="8">
    <location>
        <begin position="37"/>
        <end position="56"/>
    </location>
</feature>
<evidence type="ECO:0000259" key="11">
    <source>
        <dbReference type="Pfam" id="PF07670"/>
    </source>
</evidence>
<evidence type="ECO:0000256" key="4">
    <source>
        <dbReference type="ARBA" id="ARBA00022692"/>
    </source>
</evidence>
<feature type="transmembrane region" description="Helical" evidence="8">
    <location>
        <begin position="144"/>
        <end position="166"/>
    </location>
</feature>
<evidence type="ECO:0000256" key="1">
    <source>
        <dbReference type="ARBA" id="ARBA00004651"/>
    </source>
</evidence>
<feature type="transmembrane region" description="Helical" evidence="8">
    <location>
        <begin position="444"/>
        <end position="464"/>
    </location>
</feature>
<name>A0A926ZJ78_9CYAN</name>
<feature type="transmembrane region" description="Helical" evidence="8">
    <location>
        <begin position="178"/>
        <end position="200"/>
    </location>
</feature>
<dbReference type="Proteomes" id="UP000641646">
    <property type="component" value="Unassembled WGS sequence"/>
</dbReference>
<feature type="transmembrane region" description="Helical" evidence="8">
    <location>
        <begin position="307"/>
        <end position="328"/>
    </location>
</feature>
<evidence type="ECO:0000313" key="13">
    <source>
        <dbReference type="Proteomes" id="UP000641646"/>
    </source>
</evidence>
<dbReference type="InterPro" id="IPR002668">
    <property type="entry name" value="CNT_N_dom"/>
</dbReference>
<dbReference type="Pfam" id="PF01773">
    <property type="entry name" value="Nucleos_tra2_N"/>
    <property type="match status" value="1"/>
</dbReference>
<reference evidence="12" key="2">
    <citation type="submission" date="2020-08" db="EMBL/GenBank/DDBJ databases">
        <authorList>
            <person name="Chen M."/>
            <person name="Teng W."/>
            <person name="Zhao L."/>
            <person name="Hu C."/>
            <person name="Zhou Y."/>
            <person name="Han B."/>
            <person name="Song L."/>
            <person name="Shu W."/>
        </authorList>
    </citation>
    <scope>NUCLEOTIDE SEQUENCE</scope>
    <source>
        <strain evidence="12">FACHB-1375</strain>
    </source>
</reference>
<dbReference type="InterPro" id="IPR011657">
    <property type="entry name" value="CNT_C_dom"/>
</dbReference>
<dbReference type="GO" id="GO:0005886">
    <property type="term" value="C:plasma membrane"/>
    <property type="evidence" value="ECO:0007669"/>
    <property type="project" value="UniProtKB-SubCell"/>
</dbReference>
<reference evidence="12" key="1">
    <citation type="journal article" date="2015" name="ISME J.">
        <title>Draft Genome Sequence of Streptomyces incarnatus NRRL8089, which Produces the Nucleoside Antibiotic Sinefungin.</title>
        <authorList>
            <person name="Oshima K."/>
            <person name="Hattori M."/>
            <person name="Shimizu H."/>
            <person name="Fukuda K."/>
            <person name="Nemoto M."/>
            <person name="Inagaki K."/>
            <person name="Tamura T."/>
        </authorList>
    </citation>
    <scope>NUCLEOTIDE SEQUENCE</scope>
    <source>
        <strain evidence="12">FACHB-1375</strain>
    </source>
</reference>
<dbReference type="RefSeq" id="WP_190465507.1">
    <property type="nucleotide sequence ID" value="NZ_JACJPW010000039.1"/>
</dbReference>
<feature type="domain" description="Concentrative nucleoside transporter N-terminal" evidence="9">
    <location>
        <begin position="13"/>
        <end position="85"/>
    </location>
</feature>
<dbReference type="AlphaFoldDB" id="A0A926ZJ78"/>
<evidence type="ECO:0000256" key="7">
    <source>
        <dbReference type="SAM" id="MobiDB-lite"/>
    </source>
</evidence>
<evidence type="ECO:0000256" key="2">
    <source>
        <dbReference type="ARBA" id="ARBA00009033"/>
    </source>
</evidence>
<dbReference type="InterPro" id="IPR011642">
    <property type="entry name" value="Gate_dom"/>
</dbReference>
<dbReference type="EMBL" id="JACJPW010000039">
    <property type="protein sequence ID" value="MBD2182616.1"/>
    <property type="molecule type" value="Genomic_DNA"/>
</dbReference>
<evidence type="ECO:0000256" key="5">
    <source>
        <dbReference type="ARBA" id="ARBA00022989"/>
    </source>
</evidence>
<dbReference type="GO" id="GO:0015293">
    <property type="term" value="F:symporter activity"/>
    <property type="evidence" value="ECO:0007669"/>
    <property type="project" value="TreeGrafter"/>
</dbReference>
<organism evidence="12 13">
    <name type="scientific">Aerosakkonema funiforme FACHB-1375</name>
    <dbReference type="NCBI Taxonomy" id="2949571"/>
    <lineage>
        <taxon>Bacteria</taxon>
        <taxon>Bacillati</taxon>
        <taxon>Cyanobacteriota</taxon>
        <taxon>Cyanophyceae</taxon>
        <taxon>Oscillatoriophycideae</taxon>
        <taxon>Aerosakkonematales</taxon>
        <taxon>Aerosakkonemataceae</taxon>
        <taxon>Aerosakkonema</taxon>
    </lineage>
</organism>
<evidence type="ECO:0000313" key="12">
    <source>
        <dbReference type="EMBL" id="MBD2182616.1"/>
    </source>
</evidence>
<evidence type="ECO:0000256" key="6">
    <source>
        <dbReference type="ARBA" id="ARBA00023136"/>
    </source>
</evidence>
<feature type="domain" description="Concentrative nucleoside transporter C-terminal" evidence="10">
    <location>
        <begin position="211"/>
        <end position="462"/>
    </location>
</feature>
<dbReference type="Pfam" id="PF07662">
    <property type="entry name" value="Nucleos_tra2_C"/>
    <property type="match status" value="1"/>
</dbReference>
<dbReference type="GO" id="GO:0005337">
    <property type="term" value="F:nucleoside transmembrane transporter activity"/>
    <property type="evidence" value="ECO:0007669"/>
    <property type="project" value="InterPro"/>
</dbReference>
<feature type="transmembrane region" description="Helical" evidence="8">
    <location>
        <begin position="6"/>
        <end position="25"/>
    </location>
</feature>
<dbReference type="PANTHER" id="PTHR10590:SF4">
    <property type="entry name" value="SOLUTE CARRIER FAMILY 28 MEMBER 3"/>
    <property type="match status" value="1"/>
</dbReference>
<evidence type="ECO:0000259" key="9">
    <source>
        <dbReference type="Pfam" id="PF01773"/>
    </source>
</evidence>
<evidence type="ECO:0000256" key="3">
    <source>
        <dbReference type="ARBA" id="ARBA00022475"/>
    </source>
</evidence>
<feature type="transmembrane region" description="Helical" evidence="8">
    <location>
        <begin position="100"/>
        <end position="124"/>
    </location>
</feature>
<dbReference type="Pfam" id="PF07670">
    <property type="entry name" value="Gate"/>
    <property type="match status" value="1"/>
</dbReference>
<evidence type="ECO:0000256" key="8">
    <source>
        <dbReference type="SAM" id="Phobius"/>
    </source>
</evidence>